<dbReference type="InterPro" id="IPR050792">
    <property type="entry name" value="ADP-ribosylglycohydrolase"/>
</dbReference>
<evidence type="ECO:0000313" key="1">
    <source>
        <dbReference type="Proteomes" id="UP001652625"/>
    </source>
</evidence>
<keyword evidence="1" id="KW-1185">Reference proteome</keyword>
<dbReference type="GeneID" id="100200662"/>
<name>A0ABM4CW44_HYDVU</name>
<dbReference type="PANTHER" id="PTHR16222:SF17">
    <property type="entry name" value="SELENOPROTEIN J"/>
    <property type="match status" value="1"/>
</dbReference>
<dbReference type="SUPFAM" id="SSF101478">
    <property type="entry name" value="ADP-ribosylglycohydrolase"/>
    <property type="match status" value="1"/>
</dbReference>
<dbReference type="PANTHER" id="PTHR16222">
    <property type="entry name" value="ADP-RIBOSYLGLYCOHYDROLASE"/>
    <property type="match status" value="1"/>
</dbReference>
<dbReference type="RefSeq" id="XP_065666143.1">
    <property type="nucleotide sequence ID" value="XM_065810071.1"/>
</dbReference>
<dbReference type="Proteomes" id="UP001652625">
    <property type="component" value="Chromosome 11"/>
</dbReference>
<organism evidence="1 2">
    <name type="scientific">Hydra vulgaris</name>
    <name type="common">Hydra</name>
    <name type="synonym">Hydra attenuata</name>
    <dbReference type="NCBI Taxonomy" id="6087"/>
    <lineage>
        <taxon>Eukaryota</taxon>
        <taxon>Metazoa</taxon>
        <taxon>Cnidaria</taxon>
        <taxon>Hydrozoa</taxon>
        <taxon>Hydroidolina</taxon>
        <taxon>Anthoathecata</taxon>
        <taxon>Aplanulata</taxon>
        <taxon>Hydridae</taxon>
        <taxon>Hydra</taxon>
    </lineage>
</organism>
<reference evidence="2" key="1">
    <citation type="submission" date="2025-08" db="UniProtKB">
        <authorList>
            <consortium name="RefSeq"/>
        </authorList>
    </citation>
    <scope>IDENTIFICATION</scope>
</reference>
<proteinExistence type="predicted"/>
<protein>
    <submittedName>
        <fullName evidence="2">Crystallin J1A</fullName>
    </submittedName>
</protein>
<accession>A0ABM4CW44</accession>
<dbReference type="Gene3D" id="1.10.4080.10">
    <property type="entry name" value="ADP-ribosylation/Crystallin J1"/>
    <property type="match status" value="1"/>
</dbReference>
<evidence type="ECO:0000313" key="2">
    <source>
        <dbReference type="RefSeq" id="XP_065666143.1"/>
    </source>
</evidence>
<dbReference type="InterPro" id="IPR036705">
    <property type="entry name" value="Ribosyl_crysJ1_sf"/>
</dbReference>
<dbReference type="InterPro" id="IPR005502">
    <property type="entry name" value="Ribosyl_crysJ1"/>
</dbReference>
<sequence length="342" mass="37598">MAKSIESLIKIIKELPDISQRKVCALIGATVGDAACRPLHWIYNQETLDNILGDEKTPEFWPESKSPFYTIPLGHRSCYNEEALTTMAAITKNEGVVDIKKICENFKINFGAGTEYDAALKRRKAQYDPSNRNAFPGAVEGPWIHGAVIKFLENYELYAECFLGDSEGNDLDAFCAALPIVVKLSDKDNMWEKSSEVVRLFSTHSDSLKFMEASAYLVQAFIQGVNDPITQAKKNIHADVLEHMLEVEANLDKPFIPTVAKFGKTCSLPGSFKGAYLCLLSTGSFVDAIRLNITAGGCNCSRGNLIGAAFGAKFGIDGIPVEWLNKVDNIENIVQQAIEISS</sequence>
<gene>
    <name evidence="2" type="primary">LOC100200662</name>
</gene>
<dbReference type="Pfam" id="PF03747">
    <property type="entry name" value="ADP_ribosyl_GH"/>
    <property type="match status" value="1"/>
</dbReference>